<feature type="region of interest" description="Disordered" evidence="1">
    <location>
        <begin position="1"/>
        <end position="33"/>
    </location>
</feature>
<feature type="compositionally biased region" description="Polar residues" evidence="1">
    <location>
        <begin position="88"/>
        <end position="101"/>
    </location>
</feature>
<protein>
    <submittedName>
        <fullName evidence="2">G2115 protein</fullName>
    </submittedName>
</protein>
<reference evidence="2 3" key="1">
    <citation type="submission" date="2024-06" db="EMBL/GenBank/DDBJ databases">
        <authorList>
            <person name="Kraege A."/>
            <person name="Thomma B."/>
        </authorList>
    </citation>
    <scope>NUCLEOTIDE SEQUENCE [LARGE SCALE GENOMIC DNA]</scope>
</reference>
<proteinExistence type="predicted"/>
<gene>
    <name evidence="2" type="primary">g2115</name>
    <name evidence="2" type="ORF">VP750_LOCUS1812</name>
</gene>
<feature type="region of interest" description="Disordered" evidence="1">
    <location>
        <begin position="85"/>
        <end position="112"/>
    </location>
</feature>
<name>A0ABP1FPT3_9CHLO</name>
<comment type="caution">
    <text evidence="2">The sequence shown here is derived from an EMBL/GenBank/DDBJ whole genome shotgun (WGS) entry which is preliminary data.</text>
</comment>
<evidence type="ECO:0000313" key="2">
    <source>
        <dbReference type="EMBL" id="CAL5220153.1"/>
    </source>
</evidence>
<evidence type="ECO:0000313" key="3">
    <source>
        <dbReference type="Proteomes" id="UP001497392"/>
    </source>
</evidence>
<keyword evidence="3" id="KW-1185">Reference proteome</keyword>
<evidence type="ECO:0000256" key="1">
    <source>
        <dbReference type="SAM" id="MobiDB-lite"/>
    </source>
</evidence>
<dbReference type="Proteomes" id="UP001497392">
    <property type="component" value="Unassembled WGS sequence"/>
</dbReference>
<dbReference type="EMBL" id="CAXHTA020000003">
    <property type="protein sequence ID" value="CAL5220153.1"/>
    <property type="molecule type" value="Genomic_DNA"/>
</dbReference>
<organism evidence="2 3">
    <name type="scientific">Coccomyxa viridis</name>
    <dbReference type="NCBI Taxonomy" id="1274662"/>
    <lineage>
        <taxon>Eukaryota</taxon>
        <taxon>Viridiplantae</taxon>
        <taxon>Chlorophyta</taxon>
        <taxon>core chlorophytes</taxon>
        <taxon>Trebouxiophyceae</taxon>
        <taxon>Trebouxiophyceae incertae sedis</taxon>
        <taxon>Coccomyxaceae</taxon>
        <taxon>Coccomyxa</taxon>
    </lineage>
</organism>
<feature type="compositionally biased region" description="Basic and acidic residues" evidence="1">
    <location>
        <begin position="22"/>
        <end position="31"/>
    </location>
</feature>
<sequence length="246" mass="26495">MSGPVTPFKSPNDGKQITRGARPHDNERDSIAGKALFTSPVLKGHIPFRTLETVDEAGPGYEDVVGRSPTADLFATPPLHVRWKRPRQQGSSAPAASSLPVNEQAALDAASSPQAGNIWLSGKTERDLFKSPDDQTVSANRSKIMDFGALVVEGLRMQEHLPSQDMESPSDTESDEEAAHMEVPAPACQGALQWSPGKEEKLARLVALYADLPQEAEKDTHASVEDELQDLLRHCAAATASPLPKC</sequence>
<accession>A0ABP1FPT3</accession>